<feature type="region of interest" description="Disordered" evidence="1">
    <location>
        <begin position="1"/>
        <end position="27"/>
    </location>
</feature>
<dbReference type="STRING" id="593907.Celgi_2162"/>
<accession>F8A098</accession>
<feature type="compositionally biased region" description="Low complexity" evidence="1">
    <location>
        <begin position="90"/>
        <end position="109"/>
    </location>
</feature>
<name>F8A098_CELGA</name>
<protein>
    <submittedName>
        <fullName evidence="2">Putative pilus assembly protein FimV</fullName>
    </submittedName>
</protein>
<reference evidence="3" key="1">
    <citation type="submission" date="2011-04" db="EMBL/GenBank/DDBJ databases">
        <title>Complete sequence of Cellvibrio gilvus ATCC 13127.</title>
        <authorList>
            <person name="Lucas S."/>
            <person name="Han J."/>
            <person name="Lapidus A."/>
            <person name="Cheng J.-F."/>
            <person name="Goodwin L."/>
            <person name="Pitluck S."/>
            <person name="Peters L."/>
            <person name="Munk A."/>
            <person name="Detter J.C."/>
            <person name="Han C."/>
            <person name="Tapia R."/>
            <person name="Land M."/>
            <person name="Hauser L."/>
            <person name="Kyrpides N."/>
            <person name="Ivanova N."/>
            <person name="Ovchinnikova G."/>
            <person name="Pagani I."/>
            <person name="Mead D."/>
            <person name="Brumm P."/>
            <person name="Woyke T."/>
        </authorList>
    </citation>
    <scope>NUCLEOTIDE SEQUENCE [LARGE SCALE GENOMIC DNA]</scope>
    <source>
        <strain evidence="3">ATCC 13127 / NRRL B-14078</strain>
    </source>
</reference>
<evidence type="ECO:0000313" key="2">
    <source>
        <dbReference type="EMBL" id="AEI12662.1"/>
    </source>
</evidence>
<sequence length="109" mass="10742">MTGPDRADAKGRAVTEHEGTPVPAGPLPVIAERLRRTGLALDAARGAHAVAAGGAVAPVETEHAVLVERWTRGLDVAVAALAEAADDVDASAAPAGDDGVAPTPGGVQP</sequence>
<proteinExistence type="predicted"/>
<dbReference type="AlphaFoldDB" id="F8A098"/>
<dbReference type="Proteomes" id="UP000000485">
    <property type="component" value="Chromosome"/>
</dbReference>
<feature type="compositionally biased region" description="Basic and acidic residues" evidence="1">
    <location>
        <begin position="1"/>
        <end position="19"/>
    </location>
</feature>
<organism evidence="2 3">
    <name type="scientific">Cellulomonas gilvus (strain ATCC 13127 / NRRL B-14078)</name>
    <name type="common">Cellvibrio gilvus</name>
    <dbReference type="NCBI Taxonomy" id="593907"/>
    <lineage>
        <taxon>Bacteria</taxon>
        <taxon>Bacillati</taxon>
        <taxon>Actinomycetota</taxon>
        <taxon>Actinomycetes</taxon>
        <taxon>Micrococcales</taxon>
        <taxon>Cellulomonadaceae</taxon>
        <taxon>Cellulomonas</taxon>
    </lineage>
</organism>
<dbReference type="KEGG" id="cga:Celgi_2162"/>
<feature type="region of interest" description="Disordered" evidence="1">
    <location>
        <begin position="88"/>
        <end position="109"/>
    </location>
</feature>
<evidence type="ECO:0000256" key="1">
    <source>
        <dbReference type="SAM" id="MobiDB-lite"/>
    </source>
</evidence>
<dbReference type="HOGENOM" id="CLU_2179115_0_0_11"/>
<evidence type="ECO:0000313" key="3">
    <source>
        <dbReference type="Proteomes" id="UP000000485"/>
    </source>
</evidence>
<keyword evidence="3" id="KW-1185">Reference proteome</keyword>
<gene>
    <name evidence="2" type="ordered locus">Celgi_2162</name>
</gene>
<dbReference type="EMBL" id="CP002665">
    <property type="protein sequence ID" value="AEI12662.1"/>
    <property type="molecule type" value="Genomic_DNA"/>
</dbReference>